<dbReference type="Ensembl" id="ENSLOCT00000008239.1">
    <property type="protein sequence ID" value="ENSLOCP00000008229.1"/>
    <property type="gene ID" value="ENSLOCG00000006812.1"/>
</dbReference>
<evidence type="ECO:0000256" key="6">
    <source>
        <dbReference type="ARBA" id="ARBA00023212"/>
    </source>
</evidence>
<evidence type="ECO:0000256" key="2">
    <source>
        <dbReference type="ARBA" id="ARBA00022741"/>
    </source>
</evidence>
<dbReference type="InterPro" id="IPR036961">
    <property type="entry name" value="Kinesin_motor_dom_sf"/>
</dbReference>
<dbReference type="Pfam" id="PF00225">
    <property type="entry name" value="Kinesin"/>
    <property type="match status" value="1"/>
</dbReference>
<dbReference type="PANTHER" id="PTHR47968:SF75">
    <property type="entry name" value="CENTROMERE-ASSOCIATED PROTEIN E"/>
    <property type="match status" value="1"/>
</dbReference>
<dbReference type="HOGENOM" id="CLU_000713_1_0_1"/>
<dbReference type="GO" id="GO:0000280">
    <property type="term" value="P:nuclear division"/>
    <property type="evidence" value="ECO:0007669"/>
    <property type="project" value="UniProtKB-ARBA"/>
</dbReference>
<feature type="binding site" evidence="9">
    <location>
        <begin position="89"/>
        <end position="96"/>
    </location>
    <ligand>
        <name>ATP</name>
        <dbReference type="ChEBI" id="CHEBI:30616"/>
    </ligand>
</feature>
<keyword evidence="6" id="KW-0206">Cytoskeleton</keyword>
<dbReference type="InterPro" id="IPR027417">
    <property type="entry name" value="P-loop_NTPase"/>
</dbReference>
<feature type="coiled-coil region" evidence="10">
    <location>
        <begin position="351"/>
        <end position="394"/>
    </location>
</feature>
<dbReference type="GO" id="GO:0003777">
    <property type="term" value="F:microtubule motor activity"/>
    <property type="evidence" value="ECO:0007669"/>
    <property type="project" value="InterPro"/>
</dbReference>
<evidence type="ECO:0000256" key="7">
    <source>
        <dbReference type="ARBA" id="ARBA00070169"/>
    </source>
</evidence>
<accession>W5MIM0</accession>
<dbReference type="FunFam" id="3.40.850.10:FF:000026">
    <property type="entry name" value="Centromere-associated protein E"/>
    <property type="match status" value="1"/>
</dbReference>
<dbReference type="Gene3D" id="1.20.5.400">
    <property type="match status" value="2"/>
</dbReference>
<reference evidence="13" key="2">
    <citation type="submission" date="2025-08" db="UniProtKB">
        <authorList>
            <consortium name="Ensembl"/>
        </authorList>
    </citation>
    <scope>IDENTIFICATION</scope>
</reference>
<dbReference type="InterPro" id="IPR027640">
    <property type="entry name" value="Kinesin-like_fam"/>
</dbReference>
<dbReference type="InterPro" id="IPR019821">
    <property type="entry name" value="Kinesin_motor_CS"/>
</dbReference>
<dbReference type="PANTHER" id="PTHR47968">
    <property type="entry name" value="CENTROMERE PROTEIN E"/>
    <property type="match status" value="1"/>
</dbReference>
<feature type="region of interest" description="Disordered" evidence="11">
    <location>
        <begin position="1281"/>
        <end position="1301"/>
    </location>
</feature>
<dbReference type="Gene3D" id="3.40.850.10">
    <property type="entry name" value="Kinesin motor domain"/>
    <property type="match status" value="1"/>
</dbReference>
<keyword evidence="14" id="KW-1185">Reference proteome</keyword>
<reference evidence="14" key="1">
    <citation type="submission" date="2011-12" db="EMBL/GenBank/DDBJ databases">
        <title>The Draft Genome of Lepisosteus oculatus.</title>
        <authorList>
            <consortium name="The Broad Institute Genome Assembly &amp; Analysis Group"/>
            <consortium name="Computational R&amp;D Group"/>
            <consortium name="and Sequencing Platform"/>
            <person name="Di Palma F."/>
            <person name="Alfoldi J."/>
            <person name="Johnson J."/>
            <person name="Berlin A."/>
            <person name="Gnerre S."/>
            <person name="Jaffe D."/>
            <person name="MacCallum I."/>
            <person name="Young S."/>
            <person name="Walker B.J."/>
            <person name="Lander E.S."/>
            <person name="Lindblad-Toh K."/>
        </authorList>
    </citation>
    <scope>NUCLEOTIDE SEQUENCE [LARGE SCALE GENOMIC DNA]</scope>
</reference>
<dbReference type="GO" id="GO:0005524">
    <property type="term" value="F:ATP binding"/>
    <property type="evidence" value="ECO:0007669"/>
    <property type="project" value="UniProtKB-UniRule"/>
</dbReference>
<dbReference type="GO" id="GO:0043515">
    <property type="term" value="F:kinetochore binding"/>
    <property type="evidence" value="ECO:0007669"/>
    <property type="project" value="UniProtKB-ARBA"/>
</dbReference>
<keyword evidence="4 10" id="KW-0175">Coiled coil</keyword>
<feature type="coiled-coil region" evidence="10">
    <location>
        <begin position="1311"/>
        <end position="1359"/>
    </location>
</feature>
<dbReference type="GO" id="GO:0008608">
    <property type="term" value="P:attachment of spindle microtubules to kinetochore"/>
    <property type="evidence" value="ECO:0007669"/>
    <property type="project" value="UniProtKB-ARBA"/>
</dbReference>
<evidence type="ECO:0000256" key="5">
    <source>
        <dbReference type="ARBA" id="ARBA00023175"/>
    </source>
</evidence>
<feature type="coiled-coil region" evidence="10">
    <location>
        <begin position="470"/>
        <end position="654"/>
    </location>
</feature>
<keyword evidence="5 9" id="KW-0505">Motor protein</keyword>
<evidence type="ECO:0000256" key="9">
    <source>
        <dbReference type="PROSITE-ProRule" id="PRU00283"/>
    </source>
</evidence>
<feature type="coiled-coil region" evidence="10">
    <location>
        <begin position="698"/>
        <end position="1091"/>
    </location>
</feature>
<dbReference type="CDD" id="cd01374">
    <property type="entry name" value="KISc_CENP_E"/>
    <property type="match status" value="1"/>
</dbReference>
<evidence type="ECO:0000256" key="4">
    <source>
        <dbReference type="ARBA" id="ARBA00023054"/>
    </source>
</evidence>
<dbReference type="Proteomes" id="UP000018468">
    <property type="component" value="Linkage group LG20"/>
</dbReference>
<dbReference type="Bgee" id="ENSLOCG00000006812">
    <property type="expression patterns" value="Expressed in embryo and 11 other cell types or tissues"/>
</dbReference>
<evidence type="ECO:0000259" key="12">
    <source>
        <dbReference type="PROSITE" id="PS50067"/>
    </source>
</evidence>
<keyword evidence="6" id="KW-0963">Cytoplasm</keyword>
<feature type="domain" description="Kinesin motor" evidence="12">
    <location>
        <begin position="6"/>
        <end position="335"/>
    </location>
</feature>
<dbReference type="GO" id="GO:0140694">
    <property type="term" value="P:membraneless organelle assembly"/>
    <property type="evidence" value="ECO:0007669"/>
    <property type="project" value="UniProtKB-ARBA"/>
</dbReference>
<dbReference type="PROSITE" id="PS00411">
    <property type="entry name" value="KINESIN_MOTOR_1"/>
    <property type="match status" value="1"/>
</dbReference>
<reference evidence="13" key="3">
    <citation type="submission" date="2025-09" db="UniProtKB">
        <authorList>
            <consortium name="Ensembl"/>
        </authorList>
    </citation>
    <scope>IDENTIFICATION</scope>
</reference>
<evidence type="ECO:0000256" key="10">
    <source>
        <dbReference type="SAM" id="Coils"/>
    </source>
</evidence>
<dbReference type="PROSITE" id="PS50067">
    <property type="entry name" value="KINESIN_MOTOR_2"/>
    <property type="match status" value="1"/>
</dbReference>
<dbReference type="PRINTS" id="PR00380">
    <property type="entry name" value="KINESINHEAVY"/>
</dbReference>
<protein>
    <recommendedName>
        <fullName evidence="7">Centromere-associated protein E</fullName>
    </recommendedName>
    <alternativeName>
        <fullName evidence="8">Centromere protein E</fullName>
    </alternativeName>
</protein>
<dbReference type="GO" id="GO:0005856">
    <property type="term" value="C:cytoskeleton"/>
    <property type="evidence" value="ECO:0007669"/>
    <property type="project" value="UniProtKB-SubCell"/>
</dbReference>
<comment type="similarity">
    <text evidence="9">Belongs to the TRAFAC class myosin-kinesin ATPase superfamily. Kinesin family.</text>
</comment>
<comment type="subcellular location">
    <subcellularLocation>
        <location evidence="1">Cytoplasm</location>
        <location evidence="1">Cytoskeleton</location>
    </subcellularLocation>
</comment>
<dbReference type="SUPFAM" id="SSF52540">
    <property type="entry name" value="P-loop containing nucleoside triphosphate hydrolases"/>
    <property type="match status" value="1"/>
</dbReference>
<dbReference type="GO" id="GO:0000278">
    <property type="term" value="P:mitotic cell cycle"/>
    <property type="evidence" value="ECO:0007669"/>
    <property type="project" value="UniProtKB-ARBA"/>
</dbReference>
<dbReference type="GO" id="GO:0007051">
    <property type="term" value="P:spindle organization"/>
    <property type="evidence" value="ECO:0007669"/>
    <property type="project" value="UniProtKB-ARBA"/>
</dbReference>
<dbReference type="SMART" id="SM00129">
    <property type="entry name" value="KISc"/>
    <property type="match status" value="1"/>
</dbReference>
<evidence type="ECO:0000313" key="14">
    <source>
        <dbReference type="Proteomes" id="UP000018468"/>
    </source>
</evidence>
<sequence>MAGESAVKVCVRVRPLIQREEAEVSNVESVPIYWKTDQQTVYQVDGPKTFSFDRVFNVNESTSQVYDEVAKPLVISAIKGYNGTIFAYGQTSSGKTFTMMGSNESLGVIPLAIHDIFETIAQSQNMEFLLRVSYMEIYNETVTDLLVDSTKRKPLEIREGINRTVYVADLTEEVVVSASQVLEWIKKGEKNRHYGDTKMNQRSSRSHTIFRMILESRERSDPSSGEIADQAVMVSHLNLVDLAGSERASQTGAEGLRLKEGCNINRSLFTLGQVIKKLTDGNGGGFTNYRDSKLTRILQNSLGGNAKTVIICTITPATVEETLSTLQFASTAKHMKNDPHVNEVLDDGALMRRYRNEIVDLKRRLEEKRVHIQLSEVKERIAGLEEELQKKIRETWEAVEKQNAAEKRVSELEEALKAQDPRGEGSHVEGCREALCKMASSYRRHRLRQPVPFFTEGNYEKDFRDTIQLCETLVAEKEELSAKLNLLKEELDALWKEKEGLQQEKVRLQQEIIEKEEQHEFNILEQEVHKQSEAELEAKSNELQNKEEWIAELENMRLDLEKSVAELKKELEKSQEGERALQTEVCDVSNELCVTRVERDDLLSAKVERDEEIQRLTEAVQQVTEDLRETQTKLSEADQKMANLSEQHSAVQAQYVEVAEDCEKLKTELESSSIEKQQCLNGMEDLKLQVSLQNVFATEELRTHVASLTQEREQLQEILESVRAEKSQLKADLEEKEREQLQETLESVRAEKSRLQAELEENVEMAVESQAELQKQQQLMADFRSQSAEQLTQLEQQLKELNERLKLVTSERDAFLSERTDSAQMSAVELEELRRHIASLAEERDQLQEILESVRAEKQQLKADLEENVEMSVETQEELRQQQQLMTDLKIQTAEKEARLQQQEREQLQEILESVRAEKSQLKAELEEKVRVMVETQEELRQQQQLISDLKTQRELRHLRDSTRRTEAELEELRTHITSLTQEREQLQETLESVRAEKSQLQAELEEKGAELEELRTHITSLTQEREQLQETLESVRAEKSQLQADLERTESDLQELRTHIDSLTQEREQLQETLESVRAEKSQLNSLEDAVSKRIQRASGSSSEHVSQQAQRVSDLLEERQRRVQALQQILLGSLVEENLLLLERLEGSEKEIKTMQLKIKKLEGSLADAEAKAADRKRAADGMQMELQKLVAQVKERDESISTLRRSLSELEKRAEKGASPYIEELETLRSKLVKMEMERTGLLKKQEQTVAAMTAALEHRDESLRKLKETLRKSQQDQEASFVADEKPHTKAPVTCGGGSGIVQSTMMLMIKAEKAKLEAEVHQQKKKIGQMESVVSSLQAEASKWKGRARKLKETSGLKGSLSEMETLCDNQPNVSPRTPTKRRQVTSEGFILDSPKSKFFDSRSGSLSVACPKQFFDNSTLGTIPDVNPTAEPNSEGDWWSLAPQKDGAENCKTQ</sequence>
<proteinExistence type="inferred from homology"/>
<dbReference type="InterPro" id="IPR001752">
    <property type="entry name" value="Kinesin_motor_dom"/>
</dbReference>
<feature type="region of interest" description="Disordered" evidence="11">
    <location>
        <begin position="1426"/>
        <end position="1460"/>
    </location>
</feature>
<evidence type="ECO:0000256" key="1">
    <source>
        <dbReference type="ARBA" id="ARBA00004245"/>
    </source>
</evidence>
<dbReference type="GO" id="GO:0008017">
    <property type="term" value="F:microtubule binding"/>
    <property type="evidence" value="ECO:0007669"/>
    <property type="project" value="InterPro"/>
</dbReference>
<feature type="coiled-coil region" evidence="10">
    <location>
        <begin position="1147"/>
        <end position="1248"/>
    </location>
</feature>
<evidence type="ECO:0000256" key="11">
    <source>
        <dbReference type="SAM" id="MobiDB-lite"/>
    </source>
</evidence>
<dbReference type="OMA" id="VGKHRHV"/>
<dbReference type="EMBL" id="AHAT01005177">
    <property type="status" value="NOT_ANNOTATED_CDS"/>
    <property type="molecule type" value="Genomic_DNA"/>
</dbReference>
<evidence type="ECO:0000256" key="8">
    <source>
        <dbReference type="ARBA" id="ARBA00081766"/>
    </source>
</evidence>
<keyword evidence="2 9" id="KW-0547">Nucleotide-binding</keyword>
<dbReference type="GO" id="GO:0030071">
    <property type="term" value="P:regulation of mitotic metaphase/anaphase transition"/>
    <property type="evidence" value="ECO:0007669"/>
    <property type="project" value="UniProtKB-ARBA"/>
</dbReference>
<organism evidence="13 14">
    <name type="scientific">Lepisosteus oculatus</name>
    <name type="common">Spotted gar</name>
    <dbReference type="NCBI Taxonomy" id="7918"/>
    <lineage>
        <taxon>Eukaryota</taxon>
        <taxon>Metazoa</taxon>
        <taxon>Chordata</taxon>
        <taxon>Craniata</taxon>
        <taxon>Vertebrata</taxon>
        <taxon>Euteleostomi</taxon>
        <taxon>Actinopterygii</taxon>
        <taxon>Neopterygii</taxon>
        <taxon>Holostei</taxon>
        <taxon>Semionotiformes</taxon>
        <taxon>Lepisosteidae</taxon>
        <taxon>Lepisosteus</taxon>
    </lineage>
</organism>
<dbReference type="EMBL" id="AHAT01005178">
    <property type="status" value="NOT_ANNOTATED_CDS"/>
    <property type="molecule type" value="Genomic_DNA"/>
</dbReference>
<dbReference type="GeneTree" id="ENSGT00940000160597"/>
<dbReference type="GO" id="GO:0000779">
    <property type="term" value="C:condensed chromosome, centromeric region"/>
    <property type="evidence" value="ECO:0007669"/>
    <property type="project" value="UniProtKB-ARBA"/>
</dbReference>
<evidence type="ECO:0000256" key="3">
    <source>
        <dbReference type="ARBA" id="ARBA00022840"/>
    </source>
</evidence>
<keyword evidence="3 9" id="KW-0067">ATP-binding</keyword>
<evidence type="ECO:0000313" key="13">
    <source>
        <dbReference type="Ensembl" id="ENSLOCP00000008229.1"/>
    </source>
</evidence>
<dbReference type="GO" id="GO:0007018">
    <property type="term" value="P:microtubule-based movement"/>
    <property type="evidence" value="ECO:0007669"/>
    <property type="project" value="InterPro"/>
</dbReference>
<name>W5MIM0_LEPOC</name>